<dbReference type="AlphaFoldDB" id="B0C832"/>
<name>B0C832_ACAM1</name>
<gene>
    <name evidence="1" type="ordered locus">AM1_2716</name>
</gene>
<evidence type="ECO:0000313" key="1">
    <source>
        <dbReference type="EMBL" id="ABW27716.1"/>
    </source>
</evidence>
<accession>B0C832</accession>
<dbReference type="EMBL" id="CP000828">
    <property type="protein sequence ID" value="ABW27716.1"/>
    <property type="molecule type" value="Genomic_DNA"/>
</dbReference>
<organism evidence="1 2">
    <name type="scientific">Acaryochloris marina (strain MBIC 11017)</name>
    <dbReference type="NCBI Taxonomy" id="329726"/>
    <lineage>
        <taxon>Bacteria</taxon>
        <taxon>Bacillati</taxon>
        <taxon>Cyanobacteriota</taxon>
        <taxon>Cyanophyceae</taxon>
        <taxon>Acaryochloridales</taxon>
        <taxon>Acaryochloridaceae</taxon>
        <taxon>Acaryochloris</taxon>
    </lineage>
</organism>
<dbReference type="KEGG" id="amr:AM1_2716"/>
<protein>
    <submittedName>
        <fullName evidence="1">Uncharacterized protein</fullName>
    </submittedName>
</protein>
<proteinExistence type="predicted"/>
<dbReference type="HOGENOM" id="CLU_3323225_0_0_3"/>
<dbReference type="Proteomes" id="UP000000268">
    <property type="component" value="Chromosome"/>
</dbReference>
<reference evidence="1 2" key="1">
    <citation type="journal article" date="2008" name="Proc. Natl. Acad. Sci. U.S.A.">
        <title>Niche adaptation and genome expansion in the chlorophyll d-producing cyanobacterium Acaryochloris marina.</title>
        <authorList>
            <person name="Swingley W.D."/>
            <person name="Chen M."/>
            <person name="Cheung P.C."/>
            <person name="Conrad A.L."/>
            <person name="Dejesa L.C."/>
            <person name="Hao J."/>
            <person name="Honchak B.M."/>
            <person name="Karbach L.E."/>
            <person name="Kurdoglu A."/>
            <person name="Lahiri S."/>
            <person name="Mastrian S.D."/>
            <person name="Miyashita H."/>
            <person name="Page L."/>
            <person name="Ramakrishna P."/>
            <person name="Satoh S."/>
            <person name="Sattley W.M."/>
            <person name="Shimada Y."/>
            <person name="Taylor H.L."/>
            <person name="Tomo T."/>
            <person name="Tsuchiya T."/>
            <person name="Wang Z.T."/>
            <person name="Raymond J."/>
            <person name="Mimuro M."/>
            <person name="Blankenship R.E."/>
            <person name="Touchman J.W."/>
        </authorList>
    </citation>
    <scope>NUCLEOTIDE SEQUENCE [LARGE SCALE GENOMIC DNA]</scope>
    <source>
        <strain evidence="2">MBIC 11017</strain>
    </source>
</reference>
<evidence type="ECO:0000313" key="2">
    <source>
        <dbReference type="Proteomes" id="UP000000268"/>
    </source>
</evidence>
<sequence length="38" mass="4180">MHGVSQYITTSIVLPASEQSFCSDYAILSSYLILQILS</sequence>
<keyword evidence="2" id="KW-1185">Reference proteome</keyword>